<dbReference type="Gene3D" id="1.10.357.10">
    <property type="entry name" value="Tetracycline Repressor, domain 2"/>
    <property type="match status" value="1"/>
</dbReference>
<feature type="domain" description="HTH tetR-type" evidence="2">
    <location>
        <begin position="45"/>
        <end position="79"/>
    </location>
</feature>
<dbReference type="Proteomes" id="UP000315369">
    <property type="component" value="Unassembled WGS sequence"/>
</dbReference>
<dbReference type="EMBL" id="VIFM01000086">
    <property type="protein sequence ID" value="TQF13830.1"/>
    <property type="molecule type" value="Genomic_DNA"/>
</dbReference>
<accession>A0A540WY15</accession>
<dbReference type="InterPro" id="IPR050109">
    <property type="entry name" value="HTH-type_TetR-like_transc_reg"/>
</dbReference>
<dbReference type="InterPro" id="IPR009057">
    <property type="entry name" value="Homeodomain-like_sf"/>
</dbReference>
<name>A0A540WY15_9BACT</name>
<evidence type="ECO:0000313" key="4">
    <source>
        <dbReference type="Proteomes" id="UP000315369"/>
    </source>
</evidence>
<proteinExistence type="predicted"/>
<dbReference type="OrthoDB" id="3218408at2"/>
<dbReference type="PANTHER" id="PTHR30055:SF237">
    <property type="entry name" value="TRANSCRIPTIONAL REPRESSOR MCE3R"/>
    <property type="match status" value="1"/>
</dbReference>
<dbReference type="SUPFAM" id="SSF46689">
    <property type="entry name" value="Homeodomain-like"/>
    <property type="match status" value="1"/>
</dbReference>
<dbReference type="InterPro" id="IPR001647">
    <property type="entry name" value="HTH_TetR"/>
</dbReference>
<gene>
    <name evidence="3" type="ORF">FJV41_21725</name>
</gene>
<sequence>MSRASSRPPSPSTFRTFEEIRARRRGPGLTAEDWADAALWSLVDGVDALSVERLAGKLGVTKGSFYWHFKGRPALVRAALERWEQLATQDVITRLDALPTPEARLRQLLVVTFEPEPAGRIEVAIAAAAANPLIQPVLARVSRRRIDYLVSLYRAMGMPLRDARAWALQAYSTYVGLLHLSIASPDTLRSARERSDYVKHLARALMPST</sequence>
<keyword evidence="1" id="KW-0238">DNA-binding</keyword>
<protein>
    <submittedName>
        <fullName evidence="3">TetR/AcrR family transcriptional regulator</fullName>
    </submittedName>
</protein>
<dbReference type="Pfam" id="PF00440">
    <property type="entry name" value="TetR_N"/>
    <property type="match status" value="1"/>
</dbReference>
<dbReference type="GO" id="GO:0003700">
    <property type="term" value="F:DNA-binding transcription factor activity"/>
    <property type="evidence" value="ECO:0007669"/>
    <property type="project" value="TreeGrafter"/>
</dbReference>
<dbReference type="RefSeq" id="WP_141644442.1">
    <property type="nucleotide sequence ID" value="NZ_VIFM01000086.1"/>
</dbReference>
<dbReference type="PANTHER" id="PTHR30055">
    <property type="entry name" value="HTH-TYPE TRANSCRIPTIONAL REGULATOR RUTR"/>
    <property type="match status" value="1"/>
</dbReference>
<keyword evidence="4" id="KW-1185">Reference proteome</keyword>
<organism evidence="3 4">
    <name type="scientific">Myxococcus llanfairpwllgwyngyllgogerychwyrndrobwllllantysiliogogogochensis</name>
    <dbReference type="NCBI Taxonomy" id="2590453"/>
    <lineage>
        <taxon>Bacteria</taxon>
        <taxon>Pseudomonadati</taxon>
        <taxon>Myxococcota</taxon>
        <taxon>Myxococcia</taxon>
        <taxon>Myxococcales</taxon>
        <taxon>Cystobacterineae</taxon>
        <taxon>Myxococcaceae</taxon>
        <taxon>Myxococcus</taxon>
    </lineage>
</organism>
<evidence type="ECO:0000259" key="2">
    <source>
        <dbReference type="Pfam" id="PF00440"/>
    </source>
</evidence>
<evidence type="ECO:0000256" key="1">
    <source>
        <dbReference type="ARBA" id="ARBA00023125"/>
    </source>
</evidence>
<evidence type="ECO:0000313" key="3">
    <source>
        <dbReference type="EMBL" id="TQF13830.1"/>
    </source>
</evidence>
<comment type="caution">
    <text evidence="3">The sequence shown here is derived from an EMBL/GenBank/DDBJ whole genome shotgun (WGS) entry which is preliminary data.</text>
</comment>
<dbReference type="AlphaFoldDB" id="A0A540WY15"/>
<reference evidence="3 4" key="1">
    <citation type="submission" date="2019-06" db="EMBL/GenBank/DDBJ databases">
        <authorList>
            <person name="Livingstone P."/>
            <person name="Whitworth D."/>
        </authorList>
    </citation>
    <scope>NUCLEOTIDE SEQUENCE [LARGE SCALE GENOMIC DNA]</scope>
    <source>
        <strain evidence="3 4">AM401</strain>
    </source>
</reference>
<dbReference type="GO" id="GO:0000976">
    <property type="term" value="F:transcription cis-regulatory region binding"/>
    <property type="evidence" value="ECO:0007669"/>
    <property type="project" value="TreeGrafter"/>
</dbReference>